<proteinExistence type="predicted"/>
<reference evidence="2 3" key="1">
    <citation type="submission" date="2021-01" db="EMBL/GenBank/DDBJ databases">
        <title>Whole genome shotgun sequence of Actinoplanes durhamensis NBRC 14914.</title>
        <authorList>
            <person name="Komaki H."/>
            <person name="Tamura T."/>
        </authorList>
    </citation>
    <scope>NUCLEOTIDE SEQUENCE [LARGE SCALE GENOMIC DNA]</scope>
    <source>
        <strain evidence="2 3">NBRC 14914</strain>
    </source>
</reference>
<dbReference type="PANTHER" id="PTHR33164:SF106">
    <property type="entry name" value="TRANSCRIPTIONAL REGULATORY PROTEIN"/>
    <property type="match status" value="1"/>
</dbReference>
<dbReference type="InterPro" id="IPR000835">
    <property type="entry name" value="HTH_MarR-typ"/>
</dbReference>
<evidence type="ECO:0000259" key="1">
    <source>
        <dbReference type="PROSITE" id="PS50995"/>
    </source>
</evidence>
<protein>
    <submittedName>
        <fullName evidence="2">MarR family transcriptional regulator</fullName>
    </submittedName>
</protein>
<dbReference type="PROSITE" id="PS50995">
    <property type="entry name" value="HTH_MARR_2"/>
    <property type="match status" value="1"/>
</dbReference>
<name>A0ABQ3YWL4_9ACTN</name>
<dbReference type="InterPro" id="IPR039422">
    <property type="entry name" value="MarR/SlyA-like"/>
</dbReference>
<dbReference type="Gene3D" id="1.10.10.10">
    <property type="entry name" value="Winged helix-like DNA-binding domain superfamily/Winged helix DNA-binding domain"/>
    <property type="match status" value="1"/>
</dbReference>
<dbReference type="EMBL" id="BOML01000027">
    <property type="protein sequence ID" value="GIE01980.1"/>
    <property type="molecule type" value="Genomic_DNA"/>
</dbReference>
<dbReference type="SUPFAM" id="SSF46785">
    <property type="entry name" value="Winged helix' DNA-binding domain"/>
    <property type="match status" value="1"/>
</dbReference>
<keyword evidence="3" id="KW-1185">Reference proteome</keyword>
<dbReference type="Pfam" id="PF12802">
    <property type="entry name" value="MarR_2"/>
    <property type="match status" value="1"/>
</dbReference>
<organism evidence="2 3">
    <name type="scientific">Paractinoplanes durhamensis</name>
    <dbReference type="NCBI Taxonomy" id="113563"/>
    <lineage>
        <taxon>Bacteria</taxon>
        <taxon>Bacillati</taxon>
        <taxon>Actinomycetota</taxon>
        <taxon>Actinomycetes</taxon>
        <taxon>Micromonosporales</taxon>
        <taxon>Micromonosporaceae</taxon>
        <taxon>Paractinoplanes</taxon>
    </lineage>
</organism>
<sequence length="144" mass="15759">MGLRDHGTLFGELGRQLGIAAGLHHTDARALVEILGAQDNGAPLTQSELSHRIGLTTGATSSLLNRLEAAGHIERVRNHADRRVVTLHATEGVDAMVDRFFDPLIDRMGAMMDGYPPELLDEFARFLGDVSRTMKGYLEELPAR</sequence>
<dbReference type="Proteomes" id="UP000637628">
    <property type="component" value="Unassembled WGS sequence"/>
</dbReference>
<dbReference type="InterPro" id="IPR036390">
    <property type="entry name" value="WH_DNA-bd_sf"/>
</dbReference>
<gene>
    <name evidence="2" type="primary">marR_2</name>
    <name evidence="2" type="ORF">Adu01nite_33300</name>
</gene>
<evidence type="ECO:0000313" key="3">
    <source>
        <dbReference type="Proteomes" id="UP000637628"/>
    </source>
</evidence>
<dbReference type="InterPro" id="IPR036388">
    <property type="entry name" value="WH-like_DNA-bd_sf"/>
</dbReference>
<accession>A0ABQ3YWL4</accession>
<comment type="caution">
    <text evidence="2">The sequence shown here is derived from an EMBL/GenBank/DDBJ whole genome shotgun (WGS) entry which is preliminary data.</text>
</comment>
<dbReference type="SMART" id="SM00347">
    <property type="entry name" value="HTH_MARR"/>
    <property type="match status" value="1"/>
</dbReference>
<dbReference type="PANTHER" id="PTHR33164">
    <property type="entry name" value="TRANSCRIPTIONAL REGULATOR, MARR FAMILY"/>
    <property type="match status" value="1"/>
</dbReference>
<evidence type="ECO:0000313" key="2">
    <source>
        <dbReference type="EMBL" id="GIE01980.1"/>
    </source>
</evidence>
<dbReference type="PRINTS" id="PR00598">
    <property type="entry name" value="HTHMARR"/>
</dbReference>
<feature type="domain" description="HTH marR-type" evidence="1">
    <location>
        <begin position="1"/>
        <end position="135"/>
    </location>
</feature>